<dbReference type="AlphaFoldDB" id="A0A139XRV7"/>
<gene>
    <name evidence="1" type="ORF">TGARI_260680C</name>
</gene>
<protein>
    <submittedName>
        <fullName evidence="1">Putative small subunit DNA primase</fullName>
    </submittedName>
</protein>
<feature type="non-terminal residue" evidence="1">
    <location>
        <position position="1"/>
    </location>
</feature>
<accession>A0A139XRV7</accession>
<organism evidence="1 2">
    <name type="scientific">Toxoplasma gondii ARI</name>
    <dbReference type="NCBI Taxonomy" id="1074872"/>
    <lineage>
        <taxon>Eukaryota</taxon>
        <taxon>Sar</taxon>
        <taxon>Alveolata</taxon>
        <taxon>Apicomplexa</taxon>
        <taxon>Conoidasida</taxon>
        <taxon>Coccidia</taxon>
        <taxon>Eucoccidiorida</taxon>
        <taxon>Eimeriorina</taxon>
        <taxon>Sarcocystidae</taxon>
        <taxon>Toxoplasma</taxon>
    </lineage>
</organism>
<dbReference type="EMBL" id="AGQS02005189">
    <property type="protein sequence ID" value="KYF41512.1"/>
    <property type="molecule type" value="Genomic_DNA"/>
</dbReference>
<dbReference type="VEuPathDB" id="ToxoDB:TGARI_260680C"/>
<evidence type="ECO:0000313" key="1">
    <source>
        <dbReference type="EMBL" id="KYF41512.1"/>
    </source>
</evidence>
<dbReference type="Proteomes" id="UP000074247">
    <property type="component" value="Unassembled WGS sequence"/>
</dbReference>
<name>A0A139XRV7_TOXGO</name>
<comment type="caution">
    <text evidence="1">The sequence shown here is derived from an EMBL/GenBank/DDBJ whole genome shotgun (WGS) entry which is preliminary data.</text>
</comment>
<reference evidence="1 2" key="1">
    <citation type="journal article" date="2016" name="Nat. Commun.">
        <title>Local admixture of amplified and diversified secreted pathogenesis determinants shapes mosaic Toxoplasma gondii genomes.</title>
        <authorList>
            <person name="Lorenzi H."/>
            <person name="Khan A."/>
            <person name="Behnke M.S."/>
            <person name="Namasivayam S."/>
            <person name="Swapna L.S."/>
            <person name="Hadjithomas M."/>
            <person name="Karamycheva S."/>
            <person name="Pinney D."/>
            <person name="Brunk B.P."/>
            <person name="Ajioka J.W."/>
            <person name="Ajzenberg D."/>
            <person name="Boothroyd J.C."/>
            <person name="Boyle J.P."/>
            <person name="Darde M.L."/>
            <person name="Diaz-Miranda M.A."/>
            <person name="Dubey J.P."/>
            <person name="Fritz H.M."/>
            <person name="Gennari S.M."/>
            <person name="Gregory B.D."/>
            <person name="Kim K."/>
            <person name="Saeij J.P."/>
            <person name="Su C."/>
            <person name="White M.W."/>
            <person name="Zhu X.Q."/>
            <person name="Howe D.K."/>
            <person name="Rosenthal B.M."/>
            <person name="Grigg M.E."/>
            <person name="Parkinson J."/>
            <person name="Liu L."/>
            <person name="Kissinger J.C."/>
            <person name="Roos D.S."/>
            <person name="Sibley L.D."/>
        </authorList>
    </citation>
    <scope>NUCLEOTIDE SEQUENCE [LARGE SCALE GENOMIC DNA]</scope>
    <source>
        <strain evidence="1 2">ARI</strain>
    </source>
</reference>
<sequence>VKKLLEGVDARIKPEVCF</sequence>
<proteinExistence type="predicted"/>
<evidence type="ECO:0000313" key="2">
    <source>
        <dbReference type="Proteomes" id="UP000074247"/>
    </source>
</evidence>